<dbReference type="EMBL" id="CP038231">
    <property type="protein sequence ID" value="QDH14147.1"/>
    <property type="molecule type" value="Genomic_DNA"/>
</dbReference>
<dbReference type="CDD" id="cd06223">
    <property type="entry name" value="PRTases_typeI"/>
    <property type="match status" value="1"/>
</dbReference>
<evidence type="ECO:0000313" key="1">
    <source>
        <dbReference type="EMBL" id="QDH14147.1"/>
    </source>
</evidence>
<keyword evidence="1" id="KW-0808">Transferase</keyword>
<dbReference type="SUPFAM" id="SSF53271">
    <property type="entry name" value="PRTase-like"/>
    <property type="match status" value="1"/>
</dbReference>
<gene>
    <name evidence="1" type="ORF">E3E12_08045</name>
</gene>
<dbReference type="GO" id="GO:0016757">
    <property type="term" value="F:glycosyltransferase activity"/>
    <property type="evidence" value="ECO:0007669"/>
    <property type="project" value="UniProtKB-KW"/>
</dbReference>
<reference evidence="1 2" key="1">
    <citation type="submission" date="2019-03" db="EMBL/GenBank/DDBJ databases">
        <title>The complete genome sequence of Swingsia_sp. F3b2 LMG30590(T).</title>
        <authorList>
            <person name="Chua K.-O."/>
            <person name="Chan K.-G."/>
            <person name="See-Too W.-S."/>
        </authorList>
    </citation>
    <scope>NUCLEOTIDE SEQUENCE [LARGE SCALE GENOMIC DNA]</scope>
    <source>
        <strain evidence="1 2">F3b2</strain>
    </source>
</reference>
<proteinExistence type="predicted"/>
<organism evidence="1 2">
    <name type="scientific">Formicincola oecophyllae</name>
    <dbReference type="NCBI Taxonomy" id="2558361"/>
    <lineage>
        <taxon>Bacteria</taxon>
        <taxon>Pseudomonadati</taxon>
        <taxon>Pseudomonadota</taxon>
        <taxon>Alphaproteobacteria</taxon>
        <taxon>Acetobacterales</taxon>
        <taxon>Acetobacteraceae</taxon>
        <taxon>Formicincola</taxon>
    </lineage>
</organism>
<dbReference type="OrthoDB" id="9151960at2"/>
<dbReference type="InterPro" id="IPR000836">
    <property type="entry name" value="PRTase_dom"/>
</dbReference>
<keyword evidence="2" id="KW-1185">Reference proteome</keyword>
<dbReference type="Proteomes" id="UP000318709">
    <property type="component" value="Chromosome"/>
</dbReference>
<name>A0A4Y6UCH2_9PROT</name>
<sequence>MNNITRIPWSSHDLSVHVHSPYGCINHNGNLYANDIHLNKIKNFREDNQGIKAFDLKNIVNLAESFVYRYLREEILEDIYDIILSGSQPIYVISPVKPSYPRGNILAYTFAAVLARELDVKIGKGIYQAPRSFKRDKKKDFFERLAHPVNFFDEAQGEGEGIIPGANYIIADDVLTYGGTLAGLHTHVTQYGGHVLGCTTLAGNRSDANHSECRRHNQRFREFERSKKKGWMESCYKDGVLGQPPGVFPLAITQGSKQELLSRAYEGLAQCLQEELGFGVESLTEREAQRILKEFHDYEIQFQRRPESRQKSSFTRKDAVDIFRERIIRAKGA</sequence>
<keyword evidence="1" id="KW-0328">Glycosyltransferase</keyword>
<accession>A0A4Y6UCH2</accession>
<dbReference type="InterPro" id="IPR029057">
    <property type="entry name" value="PRTase-like"/>
</dbReference>
<protein>
    <submittedName>
        <fullName evidence="1">Phosphoribosyltransferase</fullName>
    </submittedName>
</protein>
<dbReference type="Gene3D" id="3.40.50.2020">
    <property type="match status" value="1"/>
</dbReference>
<dbReference type="AlphaFoldDB" id="A0A4Y6UCH2"/>
<evidence type="ECO:0000313" key="2">
    <source>
        <dbReference type="Proteomes" id="UP000318709"/>
    </source>
</evidence>
<dbReference type="KEGG" id="swf:E3E12_08045"/>